<dbReference type="InterPro" id="IPR013766">
    <property type="entry name" value="Thioredoxin_domain"/>
</dbReference>
<evidence type="ECO:0000256" key="2">
    <source>
        <dbReference type="ARBA" id="ARBA00004319"/>
    </source>
</evidence>
<dbReference type="PANTHER" id="PTHR45815:SF3">
    <property type="entry name" value="PROTEIN DISULFIDE-ISOMERASE A6"/>
    <property type="match status" value="1"/>
</dbReference>
<keyword evidence="5" id="KW-0413">Isomerase</keyword>
<sequence length="458" mass="50676">MKYSSTLLALSAALFSQGALAGFYNKNDPIIELTPKNFDKEVLNSDHLVFVEFYAPCLISTYRKAAKNLEGIAKFGAIDCDNDNNRSVCSRYGIRGFPTLKAFPGVSQAYLKKHTVGKKNPIDYNGERSAGAIVDFLTRHLPDNVRNVSKRPTSERNTNIDDLIADEKHVRALLLTDRDKTSAMYKGLATEFAHKLHVASFSHPDSATLTKLEVDSMPALVVFHKGSQQPTKYTGPLKREALAEHFASLVSGEPDESSESNDGNNNNNSGNTASSTEPFDPKVHQAKTQADLARECLDKAAGTCLLALMVVEEEFPESVEQHTANLAVLERVKAAMHEKEQKGTRAPVHIVWLDALNKDVQRLRDQFQLSSDVPGLMLVHPRRKAFVPFVGAFDFEGVMEWLQEAGSQRAHAIAYSHELVLEEEEVVKKQKDEEKPLEKDAGMKDQGAGSNSLPKDEL</sequence>
<dbReference type="GO" id="GO:0034976">
    <property type="term" value="P:response to endoplasmic reticulum stress"/>
    <property type="evidence" value="ECO:0007669"/>
    <property type="project" value="TreeGrafter"/>
</dbReference>
<keyword evidence="8" id="KW-0732">Signal</keyword>
<evidence type="ECO:0000256" key="1">
    <source>
        <dbReference type="ARBA" id="ARBA00001182"/>
    </source>
</evidence>
<dbReference type="GO" id="GO:0005788">
    <property type="term" value="C:endoplasmic reticulum lumen"/>
    <property type="evidence" value="ECO:0007669"/>
    <property type="project" value="UniProtKB-SubCell"/>
</dbReference>
<dbReference type="Pfam" id="PF00085">
    <property type="entry name" value="Thioredoxin"/>
    <property type="match status" value="1"/>
</dbReference>
<comment type="subcellular location">
    <subcellularLocation>
        <location evidence="2">Endoplasmic reticulum lumen</location>
    </subcellularLocation>
</comment>
<feature type="region of interest" description="Disordered" evidence="7">
    <location>
        <begin position="250"/>
        <end position="287"/>
    </location>
</feature>
<dbReference type="AlphaFoldDB" id="A0A9P6Q877"/>
<evidence type="ECO:0000256" key="7">
    <source>
        <dbReference type="SAM" id="MobiDB-lite"/>
    </source>
</evidence>
<dbReference type="EC" id="5.3.4.1" evidence="3"/>
<dbReference type="Proteomes" id="UP000807716">
    <property type="component" value="Unassembled WGS sequence"/>
</dbReference>
<reference evidence="11" key="1">
    <citation type="journal article" date="2020" name="Fungal Divers.">
        <title>Resolving the Mortierellaceae phylogeny through synthesis of multi-gene phylogenetics and phylogenomics.</title>
        <authorList>
            <person name="Vandepol N."/>
            <person name="Liber J."/>
            <person name="Desiro A."/>
            <person name="Na H."/>
            <person name="Kennedy M."/>
            <person name="Barry K."/>
            <person name="Grigoriev I.V."/>
            <person name="Miller A.N."/>
            <person name="O'Donnell K."/>
            <person name="Stajich J.E."/>
            <person name="Bonito G."/>
        </authorList>
    </citation>
    <scope>NUCLEOTIDE SEQUENCE</scope>
    <source>
        <strain evidence="11">BC1065</strain>
    </source>
</reference>
<dbReference type="OrthoDB" id="427280at2759"/>
<feature type="compositionally biased region" description="Basic and acidic residues" evidence="7">
    <location>
        <begin position="426"/>
        <end position="443"/>
    </location>
</feature>
<keyword evidence="12" id="KW-1185">Reference proteome</keyword>
<evidence type="ECO:0000259" key="10">
    <source>
        <dbReference type="Pfam" id="PF24541"/>
    </source>
</evidence>
<gene>
    <name evidence="11" type="ORF">DFQ27_002891</name>
</gene>
<evidence type="ECO:0000256" key="5">
    <source>
        <dbReference type="ARBA" id="ARBA00023235"/>
    </source>
</evidence>
<feature type="signal peptide" evidence="8">
    <location>
        <begin position="1"/>
        <end position="21"/>
    </location>
</feature>
<feature type="chain" id="PRO_5040200428" description="protein disulfide-isomerase" evidence="8">
    <location>
        <begin position="22"/>
        <end position="458"/>
    </location>
</feature>
<dbReference type="EMBL" id="JAAAJB010000212">
    <property type="protein sequence ID" value="KAG0261597.1"/>
    <property type="molecule type" value="Genomic_DNA"/>
</dbReference>
<dbReference type="GO" id="GO:0015035">
    <property type="term" value="F:protein-disulfide reductase activity"/>
    <property type="evidence" value="ECO:0007669"/>
    <property type="project" value="TreeGrafter"/>
</dbReference>
<feature type="domain" description="PDIA6-like C-terminal thioredoxin-like" evidence="10">
    <location>
        <begin position="275"/>
        <end position="403"/>
    </location>
</feature>
<protein>
    <recommendedName>
        <fullName evidence="3">protein disulfide-isomerase</fullName>
        <ecNumber evidence="3">5.3.4.1</ecNumber>
    </recommendedName>
</protein>
<evidence type="ECO:0000256" key="6">
    <source>
        <dbReference type="ARBA" id="ARBA00023284"/>
    </source>
</evidence>
<evidence type="ECO:0000256" key="4">
    <source>
        <dbReference type="ARBA" id="ARBA00023157"/>
    </source>
</evidence>
<feature type="region of interest" description="Disordered" evidence="7">
    <location>
        <begin position="425"/>
        <end position="458"/>
    </location>
</feature>
<evidence type="ECO:0000313" key="11">
    <source>
        <dbReference type="EMBL" id="KAG0261597.1"/>
    </source>
</evidence>
<accession>A0A9P6Q877</accession>
<feature type="compositionally biased region" description="Low complexity" evidence="7">
    <location>
        <begin position="260"/>
        <end position="277"/>
    </location>
</feature>
<evidence type="ECO:0000259" key="9">
    <source>
        <dbReference type="Pfam" id="PF00085"/>
    </source>
</evidence>
<name>A0A9P6Q877_9FUNG</name>
<evidence type="ECO:0000256" key="8">
    <source>
        <dbReference type="SAM" id="SignalP"/>
    </source>
</evidence>
<dbReference type="GO" id="GO:0003756">
    <property type="term" value="F:protein disulfide isomerase activity"/>
    <property type="evidence" value="ECO:0007669"/>
    <property type="project" value="UniProtKB-EC"/>
</dbReference>
<keyword evidence="6" id="KW-0676">Redox-active center</keyword>
<comment type="catalytic activity">
    <reaction evidence="1">
        <text>Catalyzes the rearrangement of -S-S- bonds in proteins.</text>
        <dbReference type="EC" id="5.3.4.1"/>
    </reaction>
</comment>
<dbReference type="InterPro" id="IPR057305">
    <property type="entry name" value="Thioredox_PDIA6_C"/>
</dbReference>
<comment type="caution">
    <text evidence="11">The sequence shown here is derived from an EMBL/GenBank/DDBJ whole genome shotgun (WGS) entry which is preliminary data.</text>
</comment>
<evidence type="ECO:0000313" key="12">
    <source>
        <dbReference type="Proteomes" id="UP000807716"/>
    </source>
</evidence>
<dbReference type="SUPFAM" id="SSF52833">
    <property type="entry name" value="Thioredoxin-like"/>
    <property type="match status" value="3"/>
</dbReference>
<dbReference type="Pfam" id="PF24541">
    <property type="entry name" value="Thioredox_PDIA6_C"/>
    <property type="match status" value="1"/>
</dbReference>
<feature type="compositionally biased region" description="Polar residues" evidence="7">
    <location>
        <begin position="448"/>
        <end position="458"/>
    </location>
</feature>
<evidence type="ECO:0000256" key="3">
    <source>
        <dbReference type="ARBA" id="ARBA00012723"/>
    </source>
</evidence>
<dbReference type="InterPro" id="IPR036249">
    <property type="entry name" value="Thioredoxin-like_sf"/>
</dbReference>
<dbReference type="PANTHER" id="PTHR45815">
    <property type="entry name" value="PROTEIN DISULFIDE-ISOMERASE A6"/>
    <property type="match status" value="1"/>
</dbReference>
<dbReference type="Gene3D" id="3.40.30.10">
    <property type="entry name" value="Glutaredoxin"/>
    <property type="match status" value="2"/>
</dbReference>
<organism evidence="11 12">
    <name type="scientific">Actinomortierella ambigua</name>
    <dbReference type="NCBI Taxonomy" id="1343610"/>
    <lineage>
        <taxon>Eukaryota</taxon>
        <taxon>Fungi</taxon>
        <taxon>Fungi incertae sedis</taxon>
        <taxon>Mucoromycota</taxon>
        <taxon>Mortierellomycotina</taxon>
        <taxon>Mortierellomycetes</taxon>
        <taxon>Mortierellales</taxon>
        <taxon>Mortierellaceae</taxon>
        <taxon>Actinomortierella</taxon>
    </lineage>
</organism>
<feature type="domain" description="Thioredoxin" evidence="9">
    <location>
        <begin position="30"/>
        <end position="107"/>
    </location>
</feature>
<keyword evidence="4" id="KW-1015">Disulfide bond</keyword>
<proteinExistence type="predicted"/>